<name>A0A9D1HXH2_9BACT</name>
<organism evidence="1 2">
    <name type="scientific">Candidatus Fimihabitans intestinipullorum</name>
    <dbReference type="NCBI Taxonomy" id="2840820"/>
    <lineage>
        <taxon>Bacteria</taxon>
        <taxon>Bacillati</taxon>
        <taxon>Mycoplasmatota</taxon>
        <taxon>Mycoplasmatota incertae sedis</taxon>
        <taxon>Candidatus Fimihabitans</taxon>
    </lineage>
</organism>
<reference evidence="1" key="1">
    <citation type="submission" date="2020-10" db="EMBL/GenBank/DDBJ databases">
        <authorList>
            <person name="Gilroy R."/>
        </authorList>
    </citation>
    <scope>NUCLEOTIDE SEQUENCE</scope>
    <source>
        <strain evidence="1">CHK197-8231</strain>
    </source>
</reference>
<dbReference type="Proteomes" id="UP000824087">
    <property type="component" value="Unassembled WGS sequence"/>
</dbReference>
<sequence>MAVKVRMIEVDTTYQSHKQKQSKKSKTIIELKKIYDAMIKRDSYLAPDELSQDILRGLEVSK</sequence>
<dbReference type="AlphaFoldDB" id="A0A9D1HXH2"/>
<reference evidence="1" key="2">
    <citation type="journal article" date="2021" name="PeerJ">
        <title>Extensive microbial diversity within the chicken gut microbiome revealed by metagenomics and culture.</title>
        <authorList>
            <person name="Gilroy R."/>
            <person name="Ravi A."/>
            <person name="Getino M."/>
            <person name="Pursley I."/>
            <person name="Horton D.L."/>
            <person name="Alikhan N.F."/>
            <person name="Baker D."/>
            <person name="Gharbi K."/>
            <person name="Hall N."/>
            <person name="Watson M."/>
            <person name="Adriaenssens E.M."/>
            <person name="Foster-Nyarko E."/>
            <person name="Jarju S."/>
            <person name="Secka A."/>
            <person name="Antonio M."/>
            <person name="Oren A."/>
            <person name="Chaudhuri R.R."/>
            <person name="La Ragione R."/>
            <person name="Hildebrand F."/>
            <person name="Pallen M.J."/>
        </authorList>
    </citation>
    <scope>NUCLEOTIDE SEQUENCE</scope>
    <source>
        <strain evidence="1">CHK197-8231</strain>
    </source>
</reference>
<accession>A0A9D1HXH2</accession>
<proteinExistence type="predicted"/>
<dbReference type="EMBL" id="DVML01000034">
    <property type="protein sequence ID" value="HIU23140.1"/>
    <property type="molecule type" value="Genomic_DNA"/>
</dbReference>
<gene>
    <name evidence="1" type="ORF">IAD49_06105</name>
</gene>
<protein>
    <submittedName>
        <fullName evidence="1">Uncharacterized protein</fullName>
    </submittedName>
</protein>
<evidence type="ECO:0000313" key="1">
    <source>
        <dbReference type="EMBL" id="HIU23140.1"/>
    </source>
</evidence>
<comment type="caution">
    <text evidence="1">The sequence shown here is derived from an EMBL/GenBank/DDBJ whole genome shotgun (WGS) entry which is preliminary data.</text>
</comment>
<evidence type="ECO:0000313" key="2">
    <source>
        <dbReference type="Proteomes" id="UP000824087"/>
    </source>
</evidence>